<evidence type="ECO:0000313" key="2">
    <source>
        <dbReference type="Proteomes" id="UP001630127"/>
    </source>
</evidence>
<name>A0ABD3A259_9GENT</name>
<gene>
    <name evidence="1" type="ORF">ACH5RR_012982</name>
</gene>
<organism evidence="1 2">
    <name type="scientific">Cinchona calisaya</name>
    <dbReference type="NCBI Taxonomy" id="153742"/>
    <lineage>
        <taxon>Eukaryota</taxon>
        <taxon>Viridiplantae</taxon>
        <taxon>Streptophyta</taxon>
        <taxon>Embryophyta</taxon>
        <taxon>Tracheophyta</taxon>
        <taxon>Spermatophyta</taxon>
        <taxon>Magnoliopsida</taxon>
        <taxon>eudicotyledons</taxon>
        <taxon>Gunneridae</taxon>
        <taxon>Pentapetalae</taxon>
        <taxon>asterids</taxon>
        <taxon>lamiids</taxon>
        <taxon>Gentianales</taxon>
        <taxon>Rubiaceae</taxon>
        <taxon>Cinchonoideae</taxon>
        <taxon>Cinchoneae</taxon>
        <taxon>Cinchona</taxon>
    </lineage>
</organism>
<protein>
    <submittedName>
        <fullName evidence="1">Uncharacterized protein</fullName>
    </submittedName>
</protein>
<proteinExistence type="predicted"/>
<keyword evidence="2" id="KW-1185">Reference proteome</keyword>
<comment type="caution">
    <text evidence="1">The sequence shown here is derived from an EMBL/GenBank/DDBJ whole genome shotgun (WGS) entry which is preliminary data.</text>
</comment>
<accession>A0ABD3A259</accession>
<dbReference type="AlphaFoldDB" id="A0ABD3A259"/>
<dbReference type="EMBL" id="JBJUIK010000006">
    <property type="protein sequence ID" value="KAL3524610.1"/>
    <property type="molecule type" value="Genomic_DNA"/>
</dbReference>
<reference evidence="1 2" key="1">
    <citation type="submission" date="2024-11" db="EMBL/GenBank/DDBJ databases">
        <title>A near-complete genome assembly of Cinchona calisaya.</title>
        <authorList>
            <person name="Lian D.C."/>
            <person name="Zhao X.W."/>
            <person name="Wei L."/>
        </authorList>
    </citation>
    <scope>NUCLEOTIDE SEQUENCE [LARGE SCALE GENOMIC DNA]</scope>
    <source>
        <tissue evidence="1">Nenye</tissue>
    </source>
</reference>
<sequence>MKLFCKAEGDFGRMSTIRDHDVMLPDKTLNLDELDTGEEDENNNGDNVGGANETFNVDVVQDYVRTEFGASWEPWR</sequence>
<dbReference type="Proteomes" id="UP001630127">
    <property type="component" value="Unassembled WGS sequence"/>
</dbReference>
<evidence type="ECO:0000313" key="1">
    <source>
        <dbReference type="EMBL" id="KAL3524610.1"/>
    </source>
</evidence>